<dbReference type="InterPro" id="IPR015415">
    <property type="entry name" value="Spast_Vps4_C"/>
</dbReference>
<evidence type="ECO:0000256" key="4">
    <source>
        <dbReference type="ARBA" id="ARBA00023136"/>
    </source>
</evidence>
<dbReference type="PANTHER" id="PTHR23074">
    <property type="entry name" value="AAA DOMAIN-CONTAINING"/>
    <property type="match status" value="1"/>
</dbReference>
<dbReference type="GO" id="GO:0016887">
    <property type="term" value="F:ATP hydrolysis activity"/>
    <property type="evidence" value="ECO:0007669"/>
    <property type="project" value="InterPro"/>
</dbReference>
<evidence type="ECO:0000259" key="5">
    <source>
        <dbReference type="SMART" id="SM00382"/>
    </source>
</evidence>
<dbReference type="AlphaFoldDB" id="A0A0F6PYJ0"/>
<evidence type="ECO:0000259" key="6">
    <source>
        <dbReference type="SMART" id="SM00745"/>
    </source>
</evidence>
<evidence type="ECO:0000256" key="2">
    <source>
        <dbReference type="ARBA" id="ARBA00022741"/>
    </source>
</evidence>
<feature type="domain" description="MIT" evidence="6">
    <location>
        <begin position="2"/>
        <end position="79"/>
    </location>
</feature>
<feature type="domain" description="AAA+ ATPase" evidence="5">
    <location>
        <begin position="146"/>
        <end position="282"/>
    </location>
</feature>
<dbReference type="SUPFAM" id="SSF52540">
    <property type="entry name" value="P-loop containing nucleoside triphosphate hydrolases"/>
    <property type="match status" value="1"/>
</dbReference>
<dbReference type="SMART" id="SM00382">
    <property type="entry name" value="AAA"/>
    <property type="match status" value="1"/>
</dbReference>
<evidence type="ECO:0000313" key="7">
    <source>
        <dbReference type="EMBL" id="AKC94894.1"/>
    </source>
</evidence>
<dbReference type="InterPro" id="IPR003960">
    <property type="entry name" value="ATPase_AAA_CS"/>
</dbReference>
<dbReference type="PANTHER" id="PTHR23074:SF83">
    <property type="entry name" value="VACUOLAR PROTEIN SORTING-ASSOCIATED PROTEIN 4A"/>
    <property type="match status" value="1"/>
</dbReference>
<dbReference type="GO" id="GO:0016020">
    <property type="term" value="C:membrane"/>
    <property type="evidence" value="ECO:0007669"/>
    <property type="project" value="UniProtKB-SubCell"/>
</dbReference>
<name>A0A0F6PYJ0_9ZZZZ</name>
<dbReference type="InterPro" id="IPR050304">
    <property type="entry name" value="MT-severing_AAA_ATPase"/>
</dbReference>
<accession>A0A0F6PYJ0</accession>
<dbReference type="Pfam" id="PF00004">
    <property type="entry name" value="AAA"/>
    <property type="match status" value="1"/>
</dbReference>
<keyword evidence="3" id="KW-0067">ATP-binding</keyword>
<evidence type="ECO:0000256" key="3">
    <source>
        <dbReference type="ARBA" id="ARBA00022840"/>
    </source>
</evidence>
<dbReference type="Pfam" id="PF09336">
    <property type="entry name" value="Vps4_C"/>
    <property type="match status" value="1"/>
</dbReference>
<dbReference type="Gene3D" id="1.10.8.60">
    <property type="match status" value="1"/>
</dbReference>
<reference evidence="7" key="1">
    <citation type="journal article" date="2015" name="Nature">
        <title>Complex archaea that bridge the gap between prokaryotes and eukaryotes.</title>
        <authorList>
            <person name="Spang A."/>
            <person name="Saw J.H."/>
            <person name="Jorgensen S.L."/>
            <person name="Zaremba-Niedzwiedzka K."/>
            <person name="Martijn J."/>
            <person name="Lind A.E."/>
            <person name="van Eijk R."/>
            <person name="Schleper C."/>
            <person name="Guy L."/>
            <person name="Ettema T.J."/>
        </authorList>
    </citation>
    <scope>NUCLEOTIDE SEQUENCE</scope>
</reference>
<keyword evidence="4" id="KW-0472">Membrane</keyword>
<dbReference type="PROSITE" id="PS00674">
    <property type="entry name" value="AAA"/>
    <property type="match status" value="1"/>
</dbReference>
<sequence>MSSNLYSRAKELAEKAIEADNAEKFQEALNLYLQAAEILVEMAKITRNPRLGETYELRAKEYISRAKVLKPMLKMKSKIKYSKSSGSQTEDEDDELEDSISGAIISQKPDITLDDVAGLHSAKRALREAIVLPLMRPDLFKGSRQPWRGILLHGPPGCGKTMIAKATAGDIEATFFNISAATLVSKYLGESEKLVKKLYEVAKEKQPSIIFIDEVDSLTQSRGDGEHDAMRRVKTQLLTSMEGVSSSKEDRVVTIGATNIPWEIDSAFRRRFQRRIFVSLPDVEAREAIFKVNSKGIELADDIDFKELSEASEGYSGSDIANICRDAIMAPIRDLDSSGVIHDSNIGARAVVQKDYTKALKNMSKSVSKRELVKFEHWNEEFGAS</sequence>
<dbReference type="FunFam" id="3.40.50.300:FF:001003">
    <property type="entry name" value="Vacuolar protein sorting-associated protein 4"/>
    <property type="match status" value="1"/>
</dbReference>
<dbReference type="InterPro" id="IPR027417">
    <property type="entry name" value="P-loop_NTPase"/>
</dbReference>
<dbReference type="SMART" id="SM00745">
    <property type="entry name" value="MIT"/>
    <property type="match status" value="1"/>
</dbReference>
<dbReference type="Gene3D" id="1.20.58.80">
    <property type="entry name" value="Phosphotransferase system, lactose/cellobiose-type IIA subunit"/>
    <property type="match status" value="1"/>
</dbReference>
<dbReference type="InterPro" id="IPR003593">
    <property type="entry name" value="AAA+_ATPase"/>
</dbReference>
<dbReference type="Pfam" id="PF04212">
    <property type="entry name" value="MIT"/>
    <property type="match status" value="1"/>
</dbReference>
<dbReference type="SUPFAM" id="SSF116846">
    <property type="entry name" value="MIT domain"/>
    <property type="match status" value="1"/>
</dbReference>
<evidence type="ECO:0000256" key="1">
    <source>
        <dbReference type="ARBA" id="ARBA00004370"/>
    </source>
</evidence>
<dbReference type="InterPro" id="IPR036181">
    <property type="entry name" value="MIT_dom_sf"/>
</dbReference>
<dbReference type="Pfam" id="PF17862">
    <property type="entry name" value="AAA_lid_3"/>
    <property type="match status" value="1"/>
</dbReference>
<dbReference type="InterPro" id="IPR041569">
    <property type="entry name" value="AAA_lid_3"/>
</dbReference>
<dbReference type="Gene3D" id="3.40.50.300">
    <property type="entry name" value="P-loop containing nucleotide triphosphate hydrolases"/>
    <property type="match status" value="1"/>
</dbReference>
<protein>
    <submittedName>
        <fullName evidence="7">Putative AAA-type ATPase Vps4</fullName>
    </submittedName>
</protein>
<proteinExistence type="predicted"/>
<dbReference type="GO" id="GO:0005524">
    <property type="term" value="F:ATP binding"/>
    <property type="evidence" value="ECO:0007669"/>
    <property type="project" value="UniProtKB-KW"/>
</dbReference>
<dbReference type="EMBL" id="KP869622">
    <property type="protein sequence ID" value="AKC94894.1"/>
    <property type="molecule type" value="Genomic_DNA"/>
</dbReference>
<dbReference type="InterPro" id="IPR003959">
    <property type="entry name" value="ATPase_AAA_core"/>
</dbReference>
<dbReference type="InterPro" id="IPR007330">
    <property type="entry name" value="MIT_dom"/>
</dbReference>
<keyword evidence="2" id="KW-0547">Nucleotide-binding</keyword>
<comment type="subcellular location">
    <subcellularLocation>
        <location evidence="1">Membrane</location>
    </subcellularLocation>
</comment>
<organism evidence="7">
    <name type="scientific">uncultured organism</name>
    <dbReference type="NCBI Taxonomy" id="155900"/>
    <lineage>
        <taxon>unclassified sequences</taxon>
        <taxon>environmental samples</taxon>
    </lineage>
</organism>